<feature type="binding site" evidence="11">
    <location>
        <position position="204"/>
    </location>
    <ligand>
        <name>Fe cation</name>
        <dbReference type="ChEBI" id="CHEBI:24875"/>
        <label>1</label>
    </ligand>
</feature>
<dbReference type="GO" id="GO:0046872">
    <property type="term" value="F:metal ion binding"/>
    <property type="evidence" value="ECO:0007669"/>
    <property type="project" value="UniProtKB-KW"/>
</dbReference>
<feature type="binding site" evidence="11">
    <location>
        <position position="76"/>
    </location>
    <ligand>
        <name>Fe cation</name>
        <dbReference type="ChEBI" id="CHEBI:24875"/>
        <label>1</label>
    </ligand>
</feature>
<evidence type="ECO:0000256" key="5">
    <source>
        <dbReference type="ARBA" id="ARBA00022723"/>
    </source>
</evidence>
<evidence type="ECO:0000256" key="1">
    <source>
        <dbReference type="ARBA" id="ARBA00001954"/>
    </source>
</evidence>
<dbReference type="SUPFAM" id="SSF47240">
    <property type="entry name" value="Ferritin-like"/>
    <property type="match status" value="1"/>
</dbReference>
<dbReference type="InterPro" id="IPR005067">
    <property type="entry name" value="Fatty_acid_desaturase-2"/>
</dbReference>
<name>A0A7K1UMY7_9NOCA</name>
<evidence type="ECO:0000256" key="3">
    <source>
        <dbReference type="ARBA" id="ARBA00011738"/>
    </source>
</evidence>
<comment type="caution">
    <text evidence="12">The sequence shown here is derived from an EMBL/GenBank/DDBJ whole genome shotgun (WGS) entry which is preliminary data.</text>
</comment>
<keyword evidence="13" id="KW-1185">Reference proteome</keyword>
<keyword evidence="7" id="KW-0560">Oxidoreductase</keyword>
<feature type="binding site" evidence="11">
    <location>
        <position position="107"/>
    </location>
    <ligand>
        <name>Fe cation</name>
        <dbReference type="ChEBI" id="CHEBI:24875"/>
        <label>1</label>
    </ligand>
</feature>
<sequence>MARSLTQLELLIELEPIAEQNVHRHLAMAKDWHPHDYVPWDLGRNFAAMDGVDWDPEQSKLSEVAKAAMITNLLTEDNLPSYHREIAENFSQDGAWGTWVGRWTAEENRHGIVIRDYLVVTRGVDPVALEQARMVHMTNGYNPAHLIKKHGEGRVNVRADAGFMHSVAYVTFQELATRVSHRNTGKVCNDPIADRMLQRIAADENLHMIFYRNVCGAALDISPDQAIDAITNIVTSFQMPGMGMPNFRRNGVLMAKHGIYDLRQHLEEVLLPNLKKWNIFDRTDFGSFGDRRRNELGEFLDKLRADVVRFEEQRDRSLAREAARADKNSVLIG</sequence>
<dbReference type="Pfam" id="PF03405">
    <property type="entry name" value="FA_desaturase_2"/>
    <property type="match status" value="1"/>
</dbReference>
<comment type="cofactor">
    <cofactor evidence="11">
        <name>Fe cation</name>
        <dbReference type="ChEBI" id="CHEBI:24875"/>
    </cofactor>
    <text evidence="11">Binds 2 iron ions per subunit.</text>
</comment>
<feature type="binding site" evidence="11">
    <location>
        <position position="107"/>
    </location>
    <ligand>
        <name>Fe cation</name>
        <dbReference type="ChEBI" id="CHEBI:24875"/>
        <label>2</label>
    </ligand>
</feature>
<proteinExistence type="inferred from homology"/>
<dbReference type="EMBL" id="WRPP01000001">
    <property type="protein sequence ID" value="MVU75703.1"/>
    <property type="molecule type" value="Genomic_DNA"/>
</dbReference>
<feature type="binding site" evidence="11">
    <location>
        <position position="207"/>
    </location>
    <ligand>
        <name>Fe cation</name>
        <dbReference type="ChEBI" id="CHEBI:24875"/>
        <label>2</label>
    </ligand>
</feature>
<keyword evidence="9" id="KW-0443">Lipid metabolism</keyword>
<keyword evidence="8 11" id="KW-0408">Iron</keyword>
<evidence type="ECO:0000256" key="6">
    <source>
        <dbReference type="ARBA" id="ARBA00022832"/>
    </source>
</evidence>
<comment type="similarity">
    <text evidence="2">Belongs to the fatty acid desaturase type 2 family.</text>
</comment>
<dbReference type="GO" id="GO:0045300">
    <property type="term" value="F:stearoyl-[ACP] desaturase activity"/>
    <property type="evidence" value="ECO:0007669"/>
    <property type="project" value="InterPro"/>
</dbReference>
<dbReference type="GO" id="GO:0006633">
    <property type="term" value="P:fatty acid biosynthetic process"/>
    <property type="evidence" value="ECO:0007669"/>
    <property type="project" value="UniProtKB-KW"/>
</dbReference>
<feature type="binding site" evidence="11">
    <location>
        <position position="204"/>
    </location>
    <ligand>
        <name>Fe cation</name>
        <dbReference type="ChEBI" id="CHEBI:24875"/>
        <label>2</label>
    </ligand>
</feature>
<dbReference type="GO" id="GO:0005829">
    <property type="term" value="C:cytosol"/>
    <property type="evidence" value="ECO:0007669"/>
    <property type="project" value="TreeGrafter"/>
</dbReference>
<evidence type="ECO:0000256" key="2">
    <source>
        <dbReference type="ARBA" id="ARBA00008749"/>
    </source>
</evidence>
<feature type="binding site" evidence="11">
    <location>
        <position position="174"/>
    </location>
    <ligand>
        <name>Fe cation</name>
        <dbReference type="ChEBI" id="CHEBI:24875"/>
        <label>2</label>
    </ligand>
</feature>
<dbReference type="PANTHER" id="PTHR31155:SF9">
    <property type="entry name" value="STEAROYL-[ACYL-CARRIER-PROTEIN] 9-DESATURASE 7, CHLOROPLASTIC"/>
    <property type="match status" value="1"/>
</dbReference>
<dbReference type="Proteomes" id="UP000466794">
    <property type="component" value="Unassembled WGS sequence"/>
</dbReference>
<dbReference type="Gene3D" id="1.10.620.20">
    <property type="entry name" value="Ribonucleotide Reductase, subunit A"/>
    <property type="match status" value="1"/>
</dbReference>
<keyword evidence="5 11" id="KW-0479">Metal-binding</keyword>
<evidence type="ECO:0000313" key="13">
    <source>
        <dbReference type="Proteomes" id="UP000466794"/>
    </source>
</evidence>
<evidence type="ECO:0000256" key="11">
    <source>
        <dbReference type="PIRSR" id="PIRSR000346-1"/>
    </source>
</evidence>
<protein>
    <submittedName>
        <fullName evidence="12">Acyl-ACP desaturase</fullName>
    </submittedName>
</protein>
<evidence type="ECO:0000256" key="4">
    <source>
        <dbReference type="ARBA" id="ARBA00022516"/>
    </source>
</evidence>
<comment type="cofactor">
    <cofactor evidence="1">
        <name>Fe(2+)</name>
        <dbReference type="ChEBI" id="CHEBI:29033"/>
    </cofactor>
</comment>
<reference evidence="12 13" key="1">
    <citation type="submission" date="2019-12" db="EMBL/GenBank/DDBJ databases">
        <title>Nocardia sp. nov. ET3-3 isolated from soil.</title>
        <authorList>
            <person name="Kanchanasin P."/>
            <person name="Tanasupawat S."/>
            <person name="Yuki M."/>
            <person name="Kudo T."/>
        </authorList>
    </citation>
    <scope>NUCLEOTIDE SEQUENCE [LARGE SCALE GENOMIC DNA]</scope>
    <source>
        <strain evidence="12 13">ET3-3</strain>
    </source>
</reference>
<feature type="binding site" evidence="11">
    <location>
        <position position="110"/>
    </location>
    <ligand>
        <name>Fe cation</name>
        <dbReference type="ChEBI" id="CHEBI:24875"/>
        <label>1</label>
    </ligand>
</feature>
<dbReference type="PANTHER" id="PTHR31155">
    <property type="entry name" value="ACYL- ACYL-CARRIER-PROTEIN DESATURASE-RELATED"/>
    <property type="match status" value="1"/>
</dbReference>
<dbReference type="RefSeq" id="WP_328601371.1">
    <property type="nucleotide sequence ID" value="NZ_WRPP01000001.1"/>
</dbReference>
<evidence type="ECO:0000256" key="8">
    <source>
        <dbReference type="ARBA" id="ARBA00023004"/>
    </source>
</evidence>
<dbReference type="CDD" id="cd01050">
    <property type="entry name" value="Acyl_ACP_Desat"/>
    <property type="match status" value="1"/>
</dbReference>
<dbReference type="InterPro" id="IPR012348">
    <property type="entry name" value="RNR-like"/>
</dbReference>
<keyword evidence="6" id="KW-0276">Fatty acid metabolism</keyword>
<dbReference type="AlphaFoldDB" id="A0A7K1UMY7"/>
<gene>
    <name evidence="12" type="ORF">GPX89_00400</name>
</gene>
<comment type="subunit">
    <text evidence="3">Homodimer.</text>
</comment>
<dbReference type="PIRSF" id="PIRSF000346">
    <property type="entry name" value="Dlt9_acylACP_des"/>
    <property type="match status" value="1"/>
</dbReference>
<keyword evidence="10" id="KW-0275">Fatty acid biosynthesis</keyword>
<evidence type="ECO:0000313" key="12">
    <source>
        <dbReference type="EMBL" id="MVU75703.1"/>
    </source>
</evidence>
<organism evidence="12 13">
    <name type="scientific">Nocardia terrae</name>
    <dbReference type="NCBI Taxonomy" id="2675851"/>
    <lineage>
        <taxon>Bacteria</taxon>
        <taxon>Bacillati</taxon>
        <taxon>Actinomycetota</taxon>
        <taxon>Actinomycetes</taxon>
        <taxon>Mycobacteriales</taxon>
        <taxon>Nocardiaceae</taxon>
        <taxon>Nocardia</taxon>
    </lineage>
</organism>
<evidence type="ECO:0000256" key="9">
    <source>
        <dbReference type="ARBA" id="ARBA00023098"/>
    </source>
</evidence>
<evidence type="ECO:0000256" key="7">
    <source>
        <dbReference type="ARBA" id="ARBA00023002"/>
    </source>
</evidence>
<keyword evidence="4" id="KW-0444">Lipid biosynthesis</keyword>
<evidence type="ECO:0000256" key="10">
    <source>
        <dbReference type="ARBA" id="ARBA00023160"/>
    </source>
</evidence>
<accession>A0A7K1UMY7</accession>
<dbReference type="InterPro" id="IPR009078">
    <property type="entry name" value="Ferritin-like_SF"/>
</dbReference>